<evidence type="ECO:0000256" key="4">
    <source>
        <dbReference type="ARBA" id="ARBA00023235"/>
    </source>
</evidence>
<dbReference type="InterPro" id="IPR034593">
    <property type="entry name" value="DgoD-like"/>
</dbReference>
<evidence type="ECO:0000256" key="7">
    <source>
        <dbReference type="RuleBase" id="RU366006"/>
    </source>
</evidence>
<dbReference type="CDD" id="cd03319">
    <property type="entry name" value="L-Ala-DL-Glu_epimerase"/>
    <property type="match status" value="1"/>
</dbReference>
<evidence type="ECO:0000313" key="10">
    <source>
        <dbReference type="Proteomes" id="UP000319897"/>
    </source>
</evidence>
<keyword evidence="10" id="KW-1185">Reference proteome</keyword>
<dbReference type="EC" id="5.1.1.-" evidence="7"/>
<dbReference type="AlphaFoldDB" id="A0A501XJL9"/>
<gene>
    <name evidence="9" type="ORF">FJQ54_10840</name>
</gene>
<sequence length="341" mass="35702">MNADPATSAASLRVTGYTVERECWAYRTPLVHARGTDRIAELIVVTLQGAHQAGRGESCPIPHHGESVEGVRAQVNAICQALVDGADWGELHDRLPAGAARNAVDCAIWDLRARTAGVPVSTLMGLPAPNPVSTVYTIGLAAPDEMARAAAAAAALHDVVKIKLGDGGDDLARLRAIRAMGPGTRLIADANEGWTASQLVSALPELAALGVEMLEQPLPAGRDLALASIDRIIPIGADESCHVEADLPGLVGRYDLVNIKLDKSGGLTEAMRLQARAEALGFATMVGCMCGTSLGMAPALLVAQRCRYVDLDAPLLLGLDRTPSLGWQGQRLSPVRALWGG</sequence>
<accession>A0A501XJL9</accession>
<feature type="active site" description="Proton acceptor; specific for (S)-substrate epimerization" evidence="5">
    <location>
        <position position="260"/>
    </location>
</feature>
<comment type="similarity">
    <text evidence="1 7">Belongs to the mandelate racemase/muconate lactonizing enzyme family.</text>
</comment>
<evidence type="ECO:0000256" key="1">
    <source>
        <dbReference type="ARBA" id="ARBA00008031"/>
    </source>
</evidence>
<dbReference type="Pfam" id="PF13378">
    <property type="entry name" value="MR_MLE_C"/>
    <property type="match status" value="1"/>
</dbReference>
<dbReference type="SUPFAM" id="SSF51604">
    <property type="entry name" value="Enolase C-terminal domain-like"/>
    <property type="match status" value="1"/>
</dbReference>
<dbReference type="EMBL" id="VFSU01000026">
    <property type="protein sequence ID" value="TPE60493.1"/>
    <property type="molecule type" value="Genomic_DNA"/>
</dbReference>
<evidence type="ECO:0000256" key="3">
    <source>
        <dbReference type="ARBA" id="ARBA00022842"/>
    </source>
</evidence>
<feature type="active site" description="Proton acceptor; specific for (R)-substrate epimerization" evidence="5">
    <location>
        <position position="163"/>
    </location>
</feature>
<dbReference type="Gene3D" id="3.30.390.10">
    <property type="entry name" value="Enolase-like, N-terminal domain"/>
    <property type="match status" value="1"/>
</dbReference>
<reference evidence="9 10" key="1">
    <citation type="submission" date="2019-06" db="EMBL/GenBank/DDBJ databases">
        <authorList>
            <person name="Lee I."/>
            <person name="Jang G.I."/>
            <person name="Hwang C.Y."/>
        </authorList>
    </citation>
    <scope>NUCLEOTIDE SEQUENCE [LARGE SCALE GENOMIC DNA]</scope>
    <source>
        <strain evidence="9 10">PAMC 28131</strain>
    </source>
</reference>
<dbReference type="Proteomes" id="UP000319897">
    <property type="component" value="Unassembled WGS sequence"/>
</dbReference>
<dbReference type="GO" id="GO:0009063">
    <property type="term" value="P:amino acid catabolic process"/>
    <property type="evidence" value="ECO:0007669"/>
    <property type="project" value="InterPro"/>
</dbReference>
<dbReference type="InterPro" id="IPR013342">
    <property type="entry name" value="Mandelate_racemase_C"/>
</dbReference>
<feature type="binding site" evidence="6">
    <location>
        <position position="215"/>
    </location>
    <ligand>
        <name>Mg(2+)</name>
        <dbReference type="ChEBI" id="CHEBI:18420"/>
    </ligand>
</feature>
<evidence type="ECO:0000259" key="8">
    <source>
        <dbReference type="SMART" id="SM00922"/>
    </source>
</evidence>
<comment type="caution">
    <text evidence="9">The sequence shown here is derived from an EMBL/GenBank/DDBJ whole genome shotgun (WGS) entry which is preliminary data.</text>
</comment>
<dbReference type="SUPFAM" id="SSF54826">
    <property type="entry name" value="Enolase N-terminal domain-like"/>
    <property type="match status" value="1"/>
</dbReference>
<dbReference type="GO" id="GO:0000287">
    <property type="term" value="F:magnesium ion binding"/>
    <property type="evidence" value="ECO:0007669"/>
    <property type="project" value="UniProtKB-ARBA"/>
</dbReference>
<dbReference type="InterPro" id="IPR034603">
    <property type="entry name" value="Dipeptide_epimerase"/>
</dbReference>
<dbReference type="Gene3D" id="3.20.20.120">
    <property type="entry name" value="Enolase-like C-terminal domain"/>
    <property type="match status" value="1"/>
</dbReference>
<dbReference type="PROSITE" id="PS00909">
    <property type="entry name" value="MR_MLE_2"/>
    <property type="match status" value="1"/>
</dbReference>
<dbReference type="SFLD" id="SFLDG00180">
    <property type="entry name" value="muconate_cycloisomerase"/>
    <property type="match status" value="1"/>
</dbReference>
<dbReference type="Pfam" id="PF02746">
    <property type="entry name" value="MR_MLE_N"/>
    <property type="match status" value="1"/>
</dbReference>
<name>A0A501XJL9_9SPHN</name>
<dbReference type="SMART" id="SM00922">
    <property type="entry name" value="MR_MLE"/>
    <property type="match status" value="1"/>
</dbReference>
<evidence type="ECO:0000313" key="9">
    <source>
        <dbReference type="EMBL" id="TPE60493.1"/>
    </source>
</evidence>
<evidence type="ECO:0000256" key="6">
    <source>
        <dbReference type="PIRSR" id="PIRSR634603-3"/>
    </source>
</evidence>
<evidence type="ECO:0000256" key="5">
    <source>
        <dbReference type="PIRSR" id="PIRSR634603-1"/>
    </source>
</evidence>
<feature type="domain" description="Mandelate racemase/muconate lactonizing enzyme C-terminal" evidence="8">
    <location>
        <begin position="143"/>
        <end position="236"/>
    </location>
</feature>
<dbReference type="PANTHER" id="PTHR48080:SF3">
    <property type="entry name" value="ENOLASE SUPERFAMILY MEMBER DDB_G0284701"/>
    <property type="match status" value="1"/>
</dbReference>
<dbReference type="InterPro" id="IPR029065">
    <property type="entry name" value="Enolase_C-like"/>
</dbReference>
<dbReference type="PANTHER" id="PTHR48080">
    <property type="entry name" value="D-GALACTONATE DEHYDRATASE-RELATED"/>
    <property type="match status" value="1"/>
</dbReference>
<dbReference type="OrthoDB" id="9782675at2"/>
<comment type="cofactor">
    <cofactor evidence="6 7">
        <name>Mg(2+)</name>
        <dbReference type="ChEBI" id="CHEBI:18420"/>
    </cofactor>
    <text evidence="6 7">Binds 1 Mg(2+) ion per subunit.</text>
</comment>
<organism evidence="9 10">
    <name type="scientific">Sandaracinobacter neustonicus</name>
    <dbReference type="NCBI Taxonomy" id="1715348"/>
    <lineage>
        <taxon>Bacteria</taxon>
        <taxon>Pseudomonadati</taxon>
        <taxon>Pseudomonadota</taxon>
        <taxon>Alphaproteobacteria</taxon>
        <taxon>Sphingomonadales</taxon>
        <taxon>Sphingosinicellaceae</taxon>
        <taxon>Sandaracinobacter</taxon>
    </lineage>
</organism>
<proteinExistence type="inferred from homology"/>
<keyword evidence="2 6" id="KW-0479">Metal-binding</keyword>
<feature type="binding site" evidence="6">
    <location>
        <position position="189"/>
    </location>
    <ligand>
        <name>Mg(2+)</name>
        <dbReference type="ChEBI" id="CHEBI:18420"/>
    </ligand>
</feature>
<dbReference type="SFLD" id="SFLDS00001">
    <property type="entry name" value="Enolase"/>
    <property type="match status" value="1"/>
</dbReference>
<dbReference type="InterPro" id="IPR013341">
    <property type="entry name" value="Mandelate_racemase_N_dom"/>
</dbReference>
<protein>
    <recommendedName>
        <fullName evidence="7">Dipeptide epimerase</fullName>
        <ecNumber evidence="7">5.1.1.-</ecNumber>
    </recommendedName>
</protein>
<evidence type="ECO:0000256" key="2">
    <source>
        <dbReference type="ARBA" id="ARBA00022723"/>
    </source>
</evidence>
<feature type="binding site" evidence="6">
    <location>
        <position position="238"/>
    </location>
    <ligand>
        <name>Mg(2+)</name>
        <dbReference type="ChEBI" id="CHEBI:18420"/>
    </ligand>
</feature>
<dbReference type="InterPro" id="IPR036849">
    <property type="entry name" value="Enolase-like_C_sf"/>
</dbReference>
<dbReference type="InterPro" id="IPR018110">
    <property type="entry name" value="Mandel_Rmase/mucon_lact_enz_CS"/>
</dbReference>
<dbReference type="RefSeq" id="WP_140928429.1">
    <property type="nucleotide sequence ID" value="NZ_VFSU01000026.1"/>
</dbReference>
<dbReference type="InterPro" id="IPR029017">
    <property type="entry name" value="Enolase-like_N"/>
</dbReference>
<keyword evidence="4 7" id="KW-0413">Isomerase</keyword>
<dbReference type="SFLD" id="SFLDF00010">
    <property type="entry name" value="dipeptide_epimerase"/>
    <property type="match status" value="1"/>
</dbReference>
<dbReference type="GO" id="GO:0016855">
    <property type="term" value="F:racemase and epimerase activity, acting on amino acids and derivatives"/>
    <property type="evidence" value="ECO:0007669"/>
    <property type="project" value="UniProtKB-UniRule"/>
</dbReference>
<keyword evidence="3 6" id="KW-0460">Magnesium</keyword>